<evidence type="ECO:0000256" key="4">
    <source>
        <dbReference type="ARBA" id="ARBA00022801"/>
    </source>
</evidence>
<dbReference type="InterPro" id="IPR004617">
    <property type="entry name" value="ApaH"/>
</dbReference>
<dbReference type="SUPFAM" id="SSF56300">
    <property type="entry name" value="Metallo-dependent phosphatases"/>
    <property type="match status" value="1"/>
</dbReference>
<dbReference type="Proteomes" id="UP000199040">
    <property type="component" value="Unassembled WGS sequence"/>
</dbReference>
<comment type="similarity">
    <text evidence="2">Belongs to the Ap4A hydrolase family.</text>
</comment>
<organism evidence="10 11">
    <name type="scientific">Modicisalibacter xianhensis</name>
    <dbReference type="NCBI Taxonomy" id="442341"/>
    <lineage>
        <taxon>Bacteria</taxon>
        <taxon>Pseudomonadati</taxon>
        <taxon>Pseudomonadota</taxon>
        <taxon>Gammaproteobacteria</taxon>
        <taxon>Oceanospirillales</taxon>
        <taxon>Halomonadaceae</taxon>
        <taxon>Modicisalibacter</taxon>
    </lineage>
</organism>
<dbReference type="InterPro" id="IPR029052">
    <property type="entry name" value="Metallo-depent_PP-like"/>
</dbReference>
<dbReference type="Pfam" id="PF00149">
    <property type="entry name" value="Metallophos"/>
    <property type="match status" value="1"/>
</dbReference>
<accession>A0A1I3DU66</accession>
<evidence type="ECO:0000259" key="9">
    <source>
        <dbReference type="Pfam" id="PF00149"/>
    </source>
</evidence>
<protein>
    <recommendedName>
        <fullName evidence="3">bis(5'-nucleosyl)-tetraphosphatase (symmetrical)</fullName>
        <ecNumber evidence="3">3.6.1.41</ecNumber>
    </recommendedName>
    <alternativeName>
        <fullName evidence="6">Ap4A hydrolase</fullName>
    </alternativeName>
    <alternativeName>
        <fullName evidence="5">Diadenosine 5',5'''-P1,P4-tetraphosphate pyrophosphohydrolase</fullName>
    </alternativeName>
    <alternativeName>
        <fullName evidence="7">Diadenosine tetraphosphatase</fullName>
    </alternativeName>
</protein>
<comment type="function">
    <text evidence="1">Hydrolyzes diadenosine 5',5'''-P1,P4-tetraphosphate to yield ADP.</text>
</comment>
<evidence type="ECO:0000313" key="11">
    <source>
        <dbReference type="Proteomes" id="UP000199040"/>
    </source>
</evidence>
<dbReference type="CDD" id="cd07422">
    <property type="entry name" value="MPP_ApaH"/>
    <property type="match status" value="1"/>
</dbReference>
<evidence type="ECO:0000256" key="7">
    <source>
        <dbReference type="ARBA" id="ARBA00033210"/>
    </source>
</evidence>
<dbReference type="Gene3D" id="3.60.21.10">
    <property type="match status" value="1"/>
</dbReference>
<keyword evidence="4" id="KW-0378">Hydrolase</keyword>
<dbReference type="PIRSF" id="PIRSF000903">
    <property type="entry name" value="B5n-ttraPtase_sm"/>
    <property type="match status" value="1"/>
</dbReference>
<dbReference type="InterPro" id="IPR004843">
    <property type="entry name" value="Calcineurin-like_PHP"/>
</dbReference>
<comment type="catalytic activity">
    <reaction evidence="8">
        <text>P(1),P(4)-bis(5'-adenosyl) tetraphosphate + H2O = 2 ADP + 2 H(+)</text>
        <dbReference type="Rhea" id="RHEA:24252"/>
        <dbReference type="ChEBI" id="CHEBI:15377"/>
        <dbReference type="ChEBI" id="CHEBI:15378"/>
        <dbReference type="ChEBI" id="CHEBI:58141"/>
        <dbReference type="ChEBI" id="CHEBI:456216"/>
        <dbReference type="EC" id="3.6.1.41"/>
    </reaction>
</comment>
<dbReference type="RefSeq" id="WP_092848053.1">
    <property type="nucleotide sequence ID" value="NZ_FOPY01000012.1"/>
</dbReference>
<dbReference type="AlphaFoldDB" id="A0A1I3DU66"/>
<dbReference type="NCBIfam" id="NF001204">
    <property type="entry name" value="PRK00166.1"/>
    <property type="match status" value="1"/>
</dbReference>
<dbReference type="GO" id="GO:0008803">
    <property type="term" value="F:bis(5'-nucleosyl)-tetraphosphatase (symmetrical) activity"/>
    <property type="evidence" value="ECO:0007669"/>
    <property type="project" value="UniProtKB-EC"/>
</dbReference>
<evidence type="ECO:0000256" key="8">
    <source>
        <dbReference type="ARBA" id="ARBA00049417"/>
    </source>
</evidence>
<dbReference type="EMBL" id="FOPY01000012">
    <property type="protein sequence ID" value="SFH90274.1"/>
    <property type="molecule type" value="Genomic_DNA"/>
</dbReference>
<evidence type="ECO:0000256" key="6">
    <source>
        <dbReference type="ARBA" id="ARBA00032248"/>
    </source>
</evidence>
<proteinExistence type="inferred from homology"/>
<dbReference type="NCBIfam" id="TIGR00668">
    <property type="entry name" value="apaH"/>
    <property type="match status" value="1"/>
</dbReference>
<name>A0A1I3DU66_9GAMM</name>
<evidence type="ECO:0000256" key="2">
    <source>
        <dbReference type="ARBA" id="ARBA00005419"/>
    </source>
</evidence>
<evidence type="ECO:0000256" key="5">
    <source>
        <dbReference type="ARBA" id="ARBA00031248"/>
    </source>
</evidence>
<dbReference type="EC" id="3.6.1.41" evidence="3"/>
<gene>
    <name evidence="10" type="ORF">SAMN04487959_11224</name>
</gene>
<evidence type="ECO:0000256" key="3">
    <source>
        <dbReference type="ARBA" id="ARBA00012506"/>
    </source>
</evidence>
<dbReference type="STRING" id="442341.SAMN04487959_11224"/>
<feature type="domain" description="Calcineurin-like phosphoesterase" evidence="9">
    <location>
        <begin position="1"/>
        <end position="179"/>
    </location>
</feature>
<dbReference type="PANTHER" id="PTHR40942:SF4">
    <property type="entry name" value="CYTOCHROME C5"/>
    <property type="match status" value="1"/>
</dbReference>
<evidence type="ECO:0000256" key="1">
    <source>
        <dbReference type="ARBA" id="ARBA00003413"/>
    </source>
</evidence>
<evidence type="ECO:0000313" key="10">
    <source>
        <dbReference type="EMBL" id="SFH90274.1"/>
    </source>
</evidence>
<reference evidence="10 11" key="1">
    <citation type="submission" date="2016-10" db="EMBL/GenBank/DDBJ databases">
        <authorList>
            <person name="de Groot N.N."/>
        </authorList>
    </citation>
    <scope>NUCLEOTIDE SEQUENCE [LARGE SCALE GENOMIC DNA]</scope>
    <source>
        <strain evidence="10 11">CGMCC 1.6848</strain>
    </source>
</reference>
<keyword evidence="11" id="KW-1185">Reference proteome</keyword>
<dbReference type="PANTHER" id="PTHR40942">
    <property type="match status" value="1"/>
</dbReference>
<sequence>MPTYAIGDLQGCHAEFVALLDTLSFDPRRDRLWLAGDLVNRGPGSLDCLREVHALGDAASVVLGNHDLHLLAVARGAVSAKRSDTLAAILEAPDRSSLLDWLQAQPLWVDDGSASDRRTLMVHAGLLPVWSLSQAHERAREVEAVLRSEGAGAFLDVMHGNAPERWQDDLEGNDRLRAIVNAFTRMRFVAADGTLDFKAKEGLDSAPGGYAPWFTYPRQDDPRIVFGHWAALQGQIPGARVRAEALDTGCVWGGTLTALDLDLDLDSGRRISVPCRAPQ</sequence>